<reference evidence="11 12" key="1">
    <citation type="journal article" date="2015" name="Genome Announc.">
        <title>Expanding the biotechnology potential of lactobacilli through comparative genomics of 213 strains and associated genera.</title>
        <authorList>
            <person name="Sun Z."/>
            <person name="Harris H.M."/>
            <person name="McCann A."/>
            <person name="Guo C."/>
            <person name="Argimon S."/>
            <person name="Zhang W."/>
            <person name="Yang X."/>
            <person name="Jeffery I.B."/>
            <person name="Cooney J.C."/>
            <person name="Kagawa T.F."/>
            <person name="Liu W."/>
            <person name="Song Y."/>
            <person name="Salvetti E."/>
            <person name="Wrobel A."/>
            <person name="Rasinkangas P."/>
            <person name="Parkhill J."/>
            <person name="Rea M.C."/>
            <person name="O'Sullivan O."/>
            <person name="Ritari J."/>
            <person name="Douillard F.P."/>
            <person name="Paul Ross R."/>
            <person name="Yang R."/>
            <person name="Briner A.E."/>
            <person name="Felis G.E."/>
            <person name="de Vos W.M."/>
            <person name="Barrangou R."/>
            <person name="Klaenhammer T.R."/>
            <person name="Caufield P.W."/>
            <person name="Cui Y."/>
            <person name="Zhang H."/>
            <person name="O'Toole P.W."/>
        </authorList>
    </citation>
    <scope>NUCLEOTIDE SEQUENCE [LARGE SCALE GENOMIC DNA]</scope>
    <source>
        <strain evidence="11 12">DSM 23026</strain>
    </source>
</reference>
<dbReference type="RefSeq" id="WP_247594473.1">
    <property type="nucleotide sequence ID" value="NZ_JAAXPP010000008.1"/>
</dbReference>
<dbReference type="InterPro" id="IPR013099">
    <property type="entry name" value="K_chnl_dom"/>
</dbReference>
<dbReference type="PANTHER" id="PTHR11537">
    <property type="entry name" value="VOLTAGE-GATED POTASSIUM CHANNEL"/>
    <property type="match status" value="1"/>
</dbReference>
<keyword evidence="6 9" id="KW-0472">Membrane</keyword>
<evidence type="ECO:0000256" key="1">
    <source>
        <dbReference type="ARBA" id="ARBA00004141"/>
    </source>
</evidence>
<evidence type="ECO:0000256" key="6">
    <source>
        <dbReference type="ARBA" id="ARBA00023136"/>
    </source>
</evidence>
<evidence type="ECO:0000256" key="3">
    <source>
        <dbReference type="ARBA" id="ARBA00022692"/>
    </source>
</evidence>
<dbReference type="GO" id="GO:0008076">
    <property type="term" value="C:voltage-gated potassium channel complex"/>
    <property type="evidence" value="ECO:0007669"/>
    <property type="project" value="InterPro"/>
</dbReference>
<dbReference type="SUPFAM" id="SSF81324">
    <property type="entry name" value="Voltage-gated potassium channels"/>
    <property type="match status" value="1"/>
</dbReference>
<evidence type="ECO:0000256" key="7">
    <source>
        <dbReference type="ARBA" id="ARBA00023303"/>
    </source>
</evidence>
<keyword evidence="7" id="KW-0407">Ion channel</keyword>
<feature type="coiled-coil region" evidence="8">
    <location>
        <begin position="224"/>
        <end position="251"/>
    </location>
</feature>
<feature type="transmembrane region" description="Helical" evidence="9">
    <location>
        <begin position="20"/>
        <end position="39"/>
    </location>
</feature>
<keyword evidence="3 9" id="KW-0812">Transmembrane</keyword>
<dbReference type="InterPro" id="IPR027359">
    <property type="entry name" value="Volt_channel_dom_sf"/>
</dbReference>
<evidence type="ECO:0000313" key="11">
    <source>
        <dbReference type="EMBL" id="KRO25326.1"/>
    </source>
</evidence>
<name>A0A0R2NHN6_9LACO</name>
<evidence type="ECO:0000313" key="12">
    <source>
        <dbReference type="Proteomes" id="UP000051249"/>
    </source>
</evidence>
<proteinExistence type="predicted"/>
<dbReference type="Pfam" id="PF07885">
    <property type="entry name" value="Ion_trans_2"/>
    <property type="match status" value="1"/>
</dbReference>
<keyword evidence="4 9" id="KW-1133">Transmembrane helix</keyword>
<keyword evidence="12" id="KW-1185">Reference proteome</keyword>
<evidence type="ECO:0000259" key="10">
    <source>
        <dbReference type="Pfam" id="PF07885"/>
    </source>
</evidence>
<evidence type="ECO:0000256" key="4">
    <source>
        <dbReference type="ARBA" id="ARBA00022989"/>
    </source>
</evidence>
<evidence type="ECO:0000256" key="5">
    <source>
        <dbReference type="ARBA" id="ARBA00023065"/>
    </source>
</evidence>
<dbReference type="PRINTS" id="PR00169">
    <property type="entry name" value="KCHANNEL"/>
</dbReference>
<feature type="domain" description="Potassium channel" evidence="10">
    <location>
        <begin position="142"/>
        <end position="213"/>
    </location>
</feature>
<gene>
    <name evidence="11" type="ORF">IV88_GL000271</name>
</gene>
<evidence type="ECO:0000256" key="2">
    <source>
        <dbReference type="ARBA" id="ARBA00022448"/>
    </source>
</evidence>
<feature type="transmembrane region" description="Helical" evidence="9">
    <location>
        <begin position="188"/>
        <end position="212"/>
    </location>
</feature>
<dbReference type="Proteomes" id="UP000051249">
    <property type="component" value="Unassembled WGS sequence"/>
</dbReference>
<keyword evidence="8" id="KW-0175">Coiled coil</keyword>
<dbReference type="Gene3D" id="1.20.120.350">
    <property type="entry name" value="Voltage-gated potassium channels. Chain C"/>
    <property type="match status" value="1"/>
</dbReference>
<feature type="transmembrane region" description="Helical" evidence="9">
    <location>
        <begin position="51"/>
        <end position="70"/>
    </location>
</feature>
<dbReference type="Gene3D" id="1.10.287.70">
    <property type="match status" value="1"/>
</dbReference>
<dbReference type="EMBL" id="JQCQ01000012">
    <property type="protein sequence ID" value="KRO25326.1"/>
    <property type="molecule type" value="Genomic_DNA"/>
</dbReference>
<keyword evidence="2" id="KW-0813">Transport</keyword>
<comment type="subcellular location">
    <subcellularLocation>
        <location evidence="1">Membrane</location>
        <topology evidence="1">Multi-pass membrane protein</topology>
    </subcellularLocation>
</comment>
<dbReference type="GO" id="GO:0001508">
    <property type="term" value="P:action potential"/>
    <property type="evidence" value="ECO:0007669"/>
    <property type="project" value="TreeGrafter"/>
</dbReference>
<sequence length="254" mass="28640">MNKMNNSKKYSLLEDCYDAFIGILAILSAGIVILSFFTTSINLTTSPWNPLLNVFLIIFVIDYFARLAIAKNKRQFLLSTMFDLLSLVPLHPVFAVFRITRIVRIIRKHHLLWVLGLDGKFSKTLHLFIYNSGFLSLFTASVTVVVLTALLYSIVENISLPNAIWWAITTASTVGYGDISPKTNIGKVIASFLMIGGVGFIGLLTSTIVGFFTSESSDLQEADINTLIKKIDMLNNKVDRLQERLNKREKRRKR</sequence>
<organism evidence="11 12">
    <name type="scientific">Pediococcus argentinicus</name>
    <dbReference type="NCBI Taxonomy" id="480391"/>
    <lineage>
        <taxon>Bacteria</taxon>
        <taxon>Bacillati</taxon>
        <taxon>Bacillota</taxon>
        <taxon>Bacilli</taxon>
        <taxon>Lactobacillales</taxon>
        <taxon>Lactobacillaceae</taxon>
        <taxon>Pediococcus</taxon>
    </lineage>
</organism>
<evidence type="ECO:0000256" key="8">
    <source>
        <dbReference type="SAM" id="Coils"/>
    </source>
</evidence>
<feature type="transmembrane region" description="Helical" evidence="9">
    <location>
        <begin position="127"/>
        <end position="152"/>
    </location>
</feature>
<comment type="caution">
    <text evidence="11">The sequence shown here is derived from an EMBL/GenBank/DDBJ whole genome shotgun (WGS) entry which is preliminary data.</text>
</comment>
<keyword evidence="5" id="KW-0406">Ion transport</keyword>
<dbReference type="InterPro" id="IPR028325">
    <property type="entry name" value="VG_K_chnl"/>
</dbReference>
<evidence type="ECO:0000256" key="9">
    <source>
        <dbReference type="SAM" id="Phobius"/>
    </source>
</evidence>
<dbReference type="PANTHER" id="PTHR11537:SF254">
    <property type="entry name" value="POTASSIUM VOLTAGE-GATED CHANNEL PROTEIN SHAB"/>
    <property type="match status" value="1"/>
</dbReference>
<dbReference type="AlphaFoldDB" id="A0A0R2NHN6"/>
<protein>
    <submittedName>
        <fullName evidence="11">Kef-type K+ transporter NAD-binding component</fullName>
    </submittedName>
</protein>
<accession>A0A0R2NHN6</accession>
<dbReference type="PATRIC" id="fig|480391.4.peg.274"/>
<dbReference type="GO" id="GO:0005249">
    <property type="term" value="F:voltage-gated potassium channel activity"/>
    <property type="evidence" value="ECO:0007669"/>
    <property type="project" value="InterPro"/>
</dbReference>